<evidence type="ECO:0008006" key="4">
    <source>
        <dbReference type="Google" id="ProtNLM"/>
    </source>
</evidence>
<evidence type="ECO:0000256" key="1">
    <source>
        <dbReference type="SAM" id="Coils"/>
    </source>
</evidence>
<name>A0A6J8BCI3_MYTCO</name>
<protein>
    <recommendedName>
        <fullName evidence="4">Endonuclease/exonuclease/phosphatase domain-containing protein</fullName>
    </recommendedName>
</protein>
<evidence type="ECO:0000313" key="3">
    <source>
        <dbReference type="Proteomes" id="UP000507470"/>
    </source>
</evidence>
<accession>A0A6J8BCI3</accession>
<dbReference type="EMBL" id="CACVKT020002999">
    <property type="protein sequence ID" value="CAC5381131.1"/>
    <property type="molecule type" value="Genomic_DNA"/>
</dbReference>
<gene>
    <name evidence="2" type="ORF">MCOR_17042</name>
</gene>
<dbReference type="Gene3D" id="3.60.10.10">
    <property type="entry name" value="Endonuclease/exonuclease/phosphatase"/>
    <property type="match status" value="1"/>
</dbReference>
<evidence type="ECO:0000313" key="2">
    <source>
        <dbReference type="EMBL" id="CAC5381131.1"/>
    </source>
</evidence>
<dbReference type="InterPro" id="IPR036691">
    <property type="entry name" value="Endo/exonu/phosph_ase_sf"/>
</dbReference>
<dbReference type="Proteomes" id="UP000507470">
    <property type="component" value="Unassembled WGS sequence"/>
</dbReference>
<dbReference type="AlphaFoldDB" id="A0A6J8BCI3"/>
<keyword evidence="3" id="KW-1185">Reference proteome</keyword>
<sequence length="296" mass="34415">MSENKSLSNINAEETITLLNNIFNIVSKLENRMKQIEKDFDKINIKSQLNSQAQRIDMVVKKQNNSQKKSKIDAEHYTPFLKQAKIENKVASLVRDKLYIDGALYKPNDQRREFREAASLTTVSGGVSLPILQIDRRLQTDKFNQLQVQQFHLGHLRDAFNETETEYLQLLEHNTKCGLIGDFNLKTSTVQDFISPERFVLDTFHLNDENTLKYFYNYDTIIANGISLERKSECRCRVNPYGHRLHDMCKKMNLFIANSRIGNDKNVDRRTCNDASVVDYIVSNCVFRFISINQIF</sequence>
<keyword evidence="1" id="KW-0175">Coiled coil</keyword>
<feature type="coiled-coil region" evidence="1">
    <location>
        <begin position="19"/>
        <end position="46"/>
    </location>
</feature>
<proteinExistence type="predicted"/>
<reference evidence="2 3" key="1">
    <citation type="submission" date="2020-06" db="EMBL/GenBank/DDBJ databases">
        <authorList>
            <person name="Li R."/>
            <person name="Bekaert M."/>
        </authorList>
    </citation>
    <scope>NUCLEOTIDE SEQUENCE [LARGE SCALE GENOMIC DNA]</scope>
    <source>
        <strain evidence="3">wild</strain>
    </source>
</reference>
<organism evidence="2 3">
    <name type="scientific">Mytilus coruscus</name>
    <name type="common">Sea mussel</name>
    <dbReference type="NCBI Taxonomy" id="42192"/>
    <lineage>
        <taxon>Eukaryota</taxon>
        <taxon>Metazoa</taxon>
        <taxon>Spiralia</taxon>
        <taxon>Lophotrochozoa</taxon>
        <taxon>Mollusca</taxon>
        <taxon>Bivalvia</taxon>
        <taxon>Autobranchia</taxon>
        <taxon>Pteriomorphia</taxon>
        <taxon>Mytilida</taxon>
        <taxon>Mytiloidea</taxon>
        <taxon>Mytilidae</taxon>
        <taxon>Mytilinae</taxon>
        <taxon>Mytilus</taxon>
    </lineage>
</organism>